<dbReference type="InterPro" id="IPR016040">
    <property type="entry name" value="NAD(P)-bd_dom"/>
</dbReference>
<feature type="compositionally biased region" description="Low complexity" evidence="1">
    <location>
        <begin position="353"/>
        <end position="367"/>
    </location>
</feature>
<feature type="compositionally biased region" description="Basic residues" evidence="1">
    <location>
        <begin position="340"/>
        <end position="352"/>
    </location>
</feature>
<proteinExistence type="predicted"/>
<comment type="caution">
    <text evidence="3">The sequence shown here is derived from an EMBL/GenBank/DDBJ whole genome shotgun (WGS) entry which is preliminary data.</text>
</comment>
<sequence length="367" mass="37220">MGAGAGRAGGVRHVRRSAAGARAPWQPRAAFAACAAAAAALVGAAVAAALPAAAVGAAAPRWAAPLAGVGRRPRAPARGAVACRTAAQLRELAEGDTVVVIGASGNVGKVAAQRLLGESFRVRAVVRSEASGERLRQFLGPGRAGEVEIVEASAAQAPQGLPAVFRGAAAALVCTGVSALPTGLWAGGGVAPDDVPSRFWEALSGNGFDVRRAVDELTAAGLNTPDAVNNRGLSAIARAAGEAAEAGTFKRLVLLSSIGVSEERRRGFPFSILNVAGVLDSFAAGEASIRAAAAQSGFSYTISAVQMWGAGWRAIWAPPSSSTSTPPPKRWSFRGGIRPRGTRSGRRSRRSSSRLSRAPRPTTPTSG</sequence>
<protein>
    <recommendedName>
        <fullName evidence="2">NAD(P)-binding domain-containing protein</fullName>
    </recommendedName>
</protein>
<dbReference type="PANTHER" id="PTHR15020:SF50">
    <property type="entry name" value="UPF0659 PROTEIN YMR090W"/>
    <property type="match status" value="1"/>
</dbReference>
<dbReference type="InterPro" id="IPR036291">
    <property type="entry name" value="NAD(P)-bd_dom_sf"/>
</dbReference>
<evidence type="ECO:0000313" key="4">
    <source>
        <dbReference type="Proteomes" id="UP001189429"/>
    </source>
</evidence>
<dbReference type="Pfam" id="PF13460">
    <property type="entry name" value="NAD_binding_10"/>
    <property type="match status" value="1"/>
</dbReference>
<gene>
    <name evidence="3" type="ORF">PCOR1329_LOCUS46119</name>
</gene>
<dbReference type="PANTHER" id="PTHR15020">
    <property type="entry name" value="FLAVIN REDUCTASE-RELATED"/>
    <property type="match status" value="1"/>
</dbReference>
<evidence type="ECO:0000256" key="1">
    <source>
        <dbReference type="SAM" id="MobiDB-lite"/>
    </source>
</evidence>
<name>A0ABN9U874_9DINO</name>
<evidence type="ECO:0000313" key="3">
    <source>
        <dbReference type="EMBL" id="CAK0855344.1"/>
    </source>
</evidence>
<dbReference type="Proteomes" id="UP001189429">
    <property type="component" value="Unassembled WGS sequence"/>
</dbReference>
<feature type="region of interest" description="Disordered" evidence="1">
    <location>
        <begin position="319"/>
        <end position="367"/>
    </location>
</feature>
<dbReference type="SUPFAM" id="SSF51735">
    <property type="entry name" value="NAD(P)-binding Rossmann-fold domains"/>
    <property type="match status" value="1"/>
</dbReference>
<reference evidence="3" key="1">
    <citation type="submission" date="2023-10" db="EMBL/GenBank/DDBJ databases">
        <authorList>
            <person name="Chen Y."/>
            <person name="Shah S."/>
            <person name="Dougan E. K."/>
            <person name="Thang M."/>
            <person name="Chan C."/>
        </authorList>
    </citation>
    <scope>NUCLEOTIDE SEQUENCE [LARGE SCALE GENOMIC DNA]</scope>
</reference>
<dbReference type="EMBL" id="CAUYUJ010015545">
    <property type="protein sequence ID" value="CAK0855344.1"/>
    <property type="molecule type" value="Genomic_DNA"/>
</dbReference>
<accession>A0ABN9U874</accession>
<dbReference type="Gene3D" id="3.40.50.720">
    <property type="entry name" value="NAD(P)-binding Rossmann-like Domain"/>
    <property type="match status" value="1"/>
</dbReference>
<feature type="domain" description="NAD(P)-binding" evidence="2">
    <location>
        <begin position="102"/>
        <end position="302"/>
    </location>
</feature>
<evidence type="ECO:0000259" key="2">
    <source>
        <dbReference type="Pfam" id="PF13460"/>
    </source>
</evidence>
<keyword evidence="4" id="KW-1185">Reference proteome</keyword>
<organism evidence="3 4">
    <name type="scientific">Prorocentrum cordatum</name>
    <dbReference type="NCBI Taxonomy" id="2364126"/>
    <lineage>
        <taxon>Eukaryota</taxon>
        <taxon>Sar</taxon>
        <taxon>Alveolata</taxon>
        <taxon>Dinophyceae</taxon>
        <taxon>Prorocentrales</taxon>
        <taxon>Prorocentraceae</taxon>
        <taxon>Prorocentrum</taxon>
    </lineage>
</organism>